<comment type="pathway">
    <text evidence="3">Protein modification; protein glycosylation.</text>
</comment>
<keyword evidence="3" id="KW-0735">Signal-anchor</keyword>
<comment type="similarity">
    <text evidence="3">Belongs to the glycosyltransferase 11 family.</text>
</comment>
<organism evidence="4">
    <name type="scientific">Hirondellea gigas</name>
    <dbReference type="NCBI Taxonomy" id="1518452"/>
    <lineage>
        <taxon>Eukaryota</taxon>
        <taxon>Metazoa</taxon>
        <taxon>Ecdysozoa</taxon>
        <taxon>Arthropoda</taxon>
        <taxon>Crustacea</taxon>
        <taxon>Multicrustacea</taxon>
        <taxon>Malacostraca</taxon>
        <taxon>Eumalacostraca</taxon>
        <taxon>Peracarida</taxon>
        <taxon>Amphipoda</taxon>
        <taxon>Amphilochidea</taxon>
        <taxon>Lysianassida</taxon>
        <taxon>Lysianassidira</taxon>
        <taxon>Lysianassoidea</taxon>
        <taxon>Lysianassidae</taxon>
        <taxon>Hirondellea</taxon>
    </lineage>
</organism>
<evidence type="ECO:0000256" key="2">
    <source>
        <dbReference type="ARBA" id="ARBA00022679"/>
    </source>
</evidence>
<dbReference type="Pfam" id="PF01531">
    <property type="entry name" value="Glyco_transf_11"/>
    <property type="match status" value="1"/>
</dbReference>
<keyword evidence="3" id="KW-0472">Membrane</keyword>
<dbReference type="PANTHER" id="PTHR11927">
    <property type="entry name" value="GALACTOSIDE 2-L-FUCOSYLTRANSFERASE"/>
    <property type="match status" value="1"/>
</dbReference>
<evidence type="ECO:0000256" key="1">
    <source>
        <dbReference type="ARBA" id="ARBA00022676"/>
    </source>
</evidence>
<name>A0A6A7G5W9_9CRUS</name>
<dbReference type="PANTHER" id="PTHR11927:SF9">
    <property type="entry name" value="L-FUCOSYLTRANSFERASE"/>
    <property type="match status" value="1"/>
</dbReference>
<keyword evidence="3" id="KW-0325">Glycoprotein</keyword>
<dbReference type="EMBL" id="IACT01006479">
    <property type="protein sequence ID" value="LAC25612.1"/>
    <property type="molecule type" value="mRNA"/>
</dbReference>
<proteinExistence type="evidence at transcript level"/>
<sequence length="352" mass="41219">MKASAGCVVTRLRLFRWLLMAVLMFVLVPTLLMYGVRPLELPMRRVQNAWMNIWANCSTVEPRQPIITFIPTGRLGNQICEYAHLFMIHKTYNVAAAIHPEMLWSFGDMFADLSLTPVMKKQCLRETDTASIEEFPRLPTRGGITKNLLFVGTPCCCLTLWEDRDIWREELQISRRMKIRTKKRINEMISSWQGRQRNKSSNTQLTVIGVHVRRGDYGEWLRSHYGVDLMSESYYKNAFQYYRDRFGSVLFLVLSEPYVREWCQHHLERNSRDVYVVRDNGSPEEDIALLASVHHFIYSHGTFGLWGIFLADVQSVAYPRHNDTYKQYAHHHCFDEISLHSNKTEFVTIQAK</sequence>
<keyword evidence="2 3" id="KW-0808">Transferase</keyword>
<keyword evidence="3" id="KW-0812">Transmembrane</keyword>
<dbReference type="GO" id="GO:0005975">
    <property type="term" value="P:carbohydrate metabolic process"/>
    <property type="evidence" value="ECO:0007669"/>
    <property type="project" value="InterPro"/>
</dbReference>
<evidence type="ECO:0000313" key="4">
    <source>
        <dbReference type="EMBL" id="LAC25612.1"/>
    </source>
</evidence>
<dbReference type="UniPathway" id="UPA00378"/>
<reference evidence="4" key="1">
    <citation type="submission" date="2017-11" db="EMBL/GenBank/DDBJ databases">
        <title>The sensing device of the deep-sea amphipod.</title>
        <authorList>
            <person name="Kobayashi H."/>
            <person name="Nagahama T."/>
            <person name="Arai W."/>
            <person name="Sasagawa Y."/>
            <person name="Umeda M."/>
            <person name="Hayashi T."/>
            <person name="Nikaido I."/>
            <person name="Watanabe H."/>
            <person name="Oguri K."/>
            <person name="Kitazato H."/>
            <person name="Fujioka K."/>
            <person name="Kido Y."/>
            <person name="Takami H."/>
        </authorList>
    </citation>
    <scope>NUCLEOTIDE SEQUENCE</scope>
    <source>
        <tissue evidence="4">Whole body</tissue>
    </source>
</reference>
<keyword evidence="3" id="KW-0333">Golgi apparatus</keyword>
<accession>A0A6A7G5W9</accession>
<feature type="transmembrane region" description="Helical" evidence="3">
    <location>
        <begin position="14"/>
        <end position="36"/>
    </location>
</feature>
<dbReference type="GO" id="GO:0032580">
    <property type="term" value="C:Golgi cisterna membrane"/>
    <property type="evidence" value="ECO:0007669"/>
    <property type="project" value="UniProtKB-SubCell"/>
</dbReference>
<dbReference type="EC" id="2.4.1.-" evidence="3"/>
<evidence type="ECO:0000256" key="3">
    <source>
        <dbReference type="RuleBase" id="RU363129"/>
    </source>
</evidence>
<keyword evidence="3" id="KW-1133">Transmembrane helix</keyword>
<dbReference type="GO" id="GO:0008107">
    <property type="term" value="F:galactoside 2-alpha-L-fucosyltransferase activity"/>
    <property type="evidence" value="ECO:0007669"/>
    <property type="project" value="InterPro"/>
</dbReference>
<dbReference type="AlphaFoldDB" id="A0A6A7G5W9"/>
<keyword evidence="1 3" id="KW-0328">Glycosyltransferase</keyword>
<dbReference type="CDD" id="cd11301">
    <property type="entry name" value="Fut1_Fut2_like"/>
    <property type="match status" value="1"/>
</dbReference>
<comment type="subcellular location">
    <subcellularLocation>
        <location evidence="3">Golgi apparatus</location>
        <location evidence="3">Golgi stack membrane</location>
        <topology evidence="3">Single-pass type II membrane protein</topology>
    </subcellularLocation>
</comment>
<protein>
    <recommendedName>
        <fullName evidence="3">L-Fucosyltransferase</fullName>
        <ecNumber evidence="3">2.4.1.-</ecNumber>
    </recommendedName>
</protein>
<dbReference type="InterPro" id="IPR002516">
    <property type="entry name" value="Glyco_trans_11"/>
</dbReference>